<evidence type="ECO:0000256" key="5">
    <source>
        <dbReference type="ARBA" id="ARBA00022553"/>
    </source>
</evidence>
<comment type="subcellular location">
    <subcellularLocation>
        <location evidence="2">Cell membrane</location>
        <topology evidence="2">Multi-pass membrane protein</topology>
    </subcellularLocation>
</comment>
<evidence type="ECO:0000256" key="10">
    <source>
        <dbReference type="ARBA" id="ARBA00022840"/>
    </source>
</evidence>
<dbReference type="Pfam" id="PF00672">
    <property type="entry name" value="HAMP"/>
    <property type="match status" value="1"/>
</dbReference>
<sequence>MEFLPNTLSKKLWVFVTTTIIITIGFSFLLSHYFYEKIYVENVRRGLLEEGTKLSTEYEGGPLSSELIEKVEWYNTKNESEVFIVSNPRELSACLPFEIDYDSIIAPEERDQLLNGQSVEKMGYEERFDRDVMAVIVPLIDSNRLEGIIYLYVPLAKISELTNDFSLIGLVVGVLFVILAVYVGTIFVKKMTKPLEIMKQAAEKVTAGDYSARVPVFSKDEIGQLGTAFNLMSVSIQKEDERKKEFLEDVSHELRTPISYVKGYSEALKAGLAKTSQDQERYLALIHREAKRMERLVGDLLDLSRLDAEDFRLEMCPLPLAQLVEDCLEKYRPSLQQKGLLLNTELDPDIIVNADEGRIEQVIQNIVDNAINYTERGRITVLLSKHEKGCILSIKDTGIGIPREDIQRVTQRFFRVNKARTRSDGGTGLGLAISNKLIKLHGGELEIKSNLGKGTCISIILPVI</sequence>
<dbReference type="SUPFAM" id="SSF47384">
    <property type="entry name" value="Homodimeric domain of signal transducing histidine kinase"/>
    <property type="match status" value="1"/>
</dbReference>
<evidence type="ECO:0000313" key="18">
    <source>
        <dbReference type="Proteomes" id="UP001589738"/>
    </source>
</evidence>
<dbReference type="InterPro" id="IPR036097">
    <property type="entry name" value="HisK_dim/P_sf"/>
</dbReference>
<dbReference type="Gene3D" id="6.10.340.10">
    <property type="match status" value="1"/>
</dbReference>
<dbReference type="PANTHER" id="PTHR45528:SF1">
    <property type="entry name" value="SENSOR HISTIDINE KINASE CPXA"/>
    <property type="match status" value="1"/>
</dbReference>
<dbReference type="EMBL" id="JBHLUU010000126">
    <property type="protein sequence ID" value="MFC0477938.1"/>
    <property type="molecule type" value="Genomic_DNA"/>
</dbReference>
<dbReference type="Pfam" id="PF02518">
    <property type="entry name" value="HATPase_c"/>
    <property type="match status" value="1"/>
</dbReference>
<dbReference type="Proteomes" id="UP001589738">
    <property type="component" value="Unassembled WGS sequence"/>
</dbReference>
<evidence type="ECO:0000256" key="14">
    <source>
        <dbReference type="SAM" id="Phobius"/>
    </source>
</evidence>
<evidence type="ECO:0000256" key="2">
    <source>
        <dbReference type="ARBA" id="ARBA00004651"/>
    </source>
</evidence>
<dbReference type="PANTHER" id="PTHR45528">
    <property type="entry name" value="SENSOR HISTIDINE KINASE CPXA"/>
    <property type="match status" value="1"/>
</dbReference>
<keyword evidence="10" id="KW-0067">ATP-binding</keyword>
<keyword evidence="9 17" id="KW-0418">Kinase</keyword>
<comment type="catalytic activity">
    <reaction evidence="1">
        <text>ATP + protein L-histidine = ADP + protein N-phospho-L-histidine.</text>
        <dbReference type="EC" id="2.7.13.3"/>
    </reaction>
</comment>
<feature type="transmembrane region" description="Helical" evidence="14">
    <location>
        <begin position="165"/>
        <end position="188"/>
    </location>
</feature>
<evidence type="ECO:0000256" key="13">
    <source>
        <dbReference type="ARBA" id="ARBA00023136"/>
    </source>
</evidence>
<dbReference type="InterPro" id="IPR003660">
    <property type="entry name" value="HAMP_dom"/>
</dbReference>
<dbReference type="InterPro" id="IPR005467">
    <property type="entry name" value="His_kinase_dom"/>
</dbReference>
<keyword evidence="4" id="KW-1003">Cell membrane</keyword>
<keyword evidence="6" id="KW-0808">Transferase</keyword>
<dbReference type="SMART" id="SM00388">
    <property type="entry name" value="HisKA"/>
    <property type="match status" value="1"/>
</dbReference>
<dbReference type="CDD" id="cd06225">
    <property type="entry name" value="HAMP"/>
    <property type="match status" value="1"/>
</dbReference>
<evidence type="ECO:0000259" key="15">
    <source>
        <dbReference type="PROSITE" id="PS50109"/>
    </source>
</evidence>
<dbReference type="SUPFAM" id="SSF55874">
    <property type="entry name" value="ATPase domain of HSP90 chaperone/DNA topoisomerase II/histidine kinase"/>
    <property type="match status" value="1"/>
</dbReference>
<dbReference type="SUPFAM" id="SSF158472">
    <property type="entry name" value="HAMP domain-like"/>
    <property type="match status" value="1"/>
</dbReference>
<dbReference type="SMART" id="SM00387">
    <property type="entry name" value="HATPase_c"/>
    <property type="match status" value="1"/>
</dbReference>
<keyword evidence="7 14" id="KW-0812">Transmembrane</keyword>
<evidence type="ECO:0000256" key="12">
    <source>
        <dbReference type="ARBA" id="ARBA00023012"/>
    </source>
</evidence>
<accession>A0ABV6KX60</accession>
<evidence type="ECO:0000256" key="1">
    <source>
        <dbReference type="ARBA" id="ARBA00000085"/>
    </source>
</evidence>
<dbReference type="InterPro" id="IPR050398">
    <property type="entry name" value="HssS/ArlS-like"/>
</dbReference>
<dbReference type="GO" id="GO:0016301">
    <property type="term" value="F:kinase activity"/>
    <property type="evidence" value="ECO:0007669"/>
    <property type="project" value="UniProtKB-KW"/>
</dbReference>
<keyword evidence="8" id="KW-0547">Nucleotide-binding</keyword>
<keyword evidence="11 14" id="KW-1133">Transmembrane helix</keyword>
<dbReference type="Gene3D" id="1.10.287.130">
    <property type="match status" value="1"/>
</dbReference>
<name>A0ABV6KX60_9BACI</name>
<keyword evidence="5" id="KW-0597">Phosphoprotein</keyword>
<feature type="domain" description="HAMP" evidence="16">
    <location>
        <begin position="189"/>
        <end position="241"/>
    </location>
</feature>
<dbReference type="PROSITE" id="PS50109">
    <property type="entry name" value="HIS_KIN"/>
    <property type="match status" value="1"/>
</dbReference>
<dbReference type="PRINTS" id="PR00344">
    <property type="entry name" value="BCTRLSENSOR"/>
</dbReference>
<evidence type="ECO:0000256" key="6">
    <source>
        <dbReference type="ARBA" id="ARBA00022679"/>
    </source>
</evidence>
<evidence type="ECO:0000259" key="16">
    <source>
        <dbReference type="PROSITE" id="PS50885"/>
    </source>
</evidence>
<dbReference type="PROSITE" id="PS50885">
    <property type="entry name" value="HAMP"/>
    <property type="match status" value="1"/>
</dbReference>
<evidence type="ECO:0000313" key="17">
    <source>
        <dbReference type="EMBL" id="MFC0477938.1"/>
    </source>
</evidence>
<protein>
    <recommendedName>
        <fullName evidence="3">histidine kinase</fullName>
        <ecNumber evidence="3">2.7.13.3</ecNumber>
    </recommendedName>
</protein>
<proteinExistence type="predicted"/>
<dbReference type="InterPro" id="IPR004358">
    <property type="entry name" value="Sig_transdc_His_kin-like_C"/>
</dbReference>
<keyword evidence="12" id="KW-0902">Two-component regulatory system</keyword>
<dbReference type="RefSeq" id="WP_377059104.1">
    <property type="nucleotide sequence ID" value="NZ_JBHLUU010000126.1"/>
</dbReference>
<dbReference type="Pfam" id="PF00512">
    <property type="entry name" value="HisKA"/>
    <property type="match status" value="1"/>
</dbReference>
<dbReference type="SMART" id="SM00304">
    <property type="entry name" value="HAMP"/>
    <property type="match status" value="1"/>
</dbReference>
<gene>
    <name evidence="17" type="ORF">ACFFHF_22375</name>
</gene>
<feature type="transmembrane region" description="Helical" evidence="14">
    <location>
        <begin position="12"/>
        <end position="35"/>
    </location>
</feature>
<keyword evidence="13 14" id="KW-0472">Membrane</keyword>
<keyword evidence="18" id="KW-1185">Reference proteome</keyword>
<evidence type="ECO:0000256" key="11">
    <source>
        <dbReference type="ARBA" id="ARBA00022989"/>
    </source>
</evidence>
<comment type="caution">
    <text evidence="17">The sequence shown here is derived from an EMBL/GenBank/DDBJ whole genome shotgun (WGS) entry which is preliminary data.</text>
</comment>
<dbReference type="InterPro" id="IPR003661">
    <property type="entry name" value="HisK_dim/P_dom"/>
</dbReference>
<dbReference type="Gene3D" id="3.30.565.10">
    <property type="entry name" value="Histidine kinase-like ATPase, C-terminal domain"/>
    <property type="match status" value="1"/>
</dbReference>
<evidence type="ECO:0000256" key="7">
    <source>
        <dbReference type="ARBA" id="ARBA00022692"/>
    </source>
</evidence>
<feature type="domain" description="Histidine kinase" evidence="15">
    <location>
        <begin position="249"/>
        <end position="464"/>
    </location>
</feature>
<dbReference type="InterPro" id="IPR036890">
    <property type="entry name" value="HATPase_C_sf"/>
</dbReference>
<evidence type="ECO:0000256" key="3">
    <source>
        <dbReference type="ARBA" id="ARBA00012438"/>
    </source>
</evidence>
<reference evidence="17 18" key="1">
    <citation type="submission" date="2024-09" db="EMBL/GenBank/DDBJ databases">
        <authorList>
            <person name="Sun Q."/>
            <person name="Mori K."/>
        </authorList>
    </citation>
    <scope>NUCLEOTIDE SEQUENCE [LARGE SCALE GENOMIC DNA]</scope>
    <source>
        <strain evidence="17 18">CGMCC 1.9126</strain>
    </source>
</reference>
<evidence type="ECO:0000256" key="8">
    <source>
        <dbReference type="ARBA" id="ARBA00022741"/>
    </source>
</evidence>
<organism evidence="17 18">
    <name type="scientific">Robertmurraya beringensis</name>
    <dbReference type="NCBI Taxonomy" id="641660"/>
    <lineage>
        <taxon>Bacteria</taxon>
        <taxon>Bacillati</taxon>
        <taxon>Bacillota</taxon>
        <taxon>Bacilli</taxon>
        <taxon>Bacillales</taxon>
        <taxon>Bacillaceae</taxon>
        <taxon>Robertmurraya</taxon>
    </lineage>
</organism>
<evidence type="ECO:0000256" key="9">
    <source>
        <dbReference type="ARBA" id="ARBA00022777"/>
    </source>
</evidence>
<evidence type="ECO:0000256" key="4">
    <source>
        <dbReference type="ARBA" id="ARBA00022475"/>
    </source>
</evidence>
<dbReference type="CDD" id="cd00082">
    <property type="entry name" value="HisKA"/>
    <property type="match status" value="1"/>
</dbReference>
<dbReference type="InterPro" id="IPR003594">
    <property type="entry name" value="HATPase_dom"/>
</dbReference>
<dbReference type="EC" id="2.7.13.3" evidence="3"/>